<proteinExistence type="predicted"/>
<dbReference type="Pfam" id="PF04307">
    <property type="entry name" value="YdjM"/>
    <property type="match status" value="1"/>
</dbReference>
<dbReference type="PANTHER" id="PTHR40031">
    <property type="entry name" value="HYPOTHETICAL MEMBRANE SPANNING PROTEIN"/>
    <property type="match status" value="1"/>
</dbReference>
<feature type="transmembrane region" description="Helical" evidence="1">
    <location>
        <begin position="159"/>
        <end position="175"/>
    </location>
</feature>
<sequence length="329" mass="38001">MDTATHLVMGFGLAGLAYVDPAVAADSTLAAAVMTGTVAGSQAPDFDALLRLKSNALYIRNHRGISHSIPFLLIWPALITLIIHFLFPHVLILHVFLWTLLAVAIHIFIDLFNTYGTQAARPFSEKWISWNIIHIFDPFIFTTHVIAIGLWFFHIVPPAPLFICLYIILAMYYAWRTIVHFQKTKEVKEKDTHYMEGDRYFLIPTVSLRYWHVVKRRSDGSYDIGSYNKRGLKWKKHVVSSKHPAVELSKRHKDIQSFLYFTSFAVAEVEQVERGTMISWADVRYWHRKQFPFVAVLILDKNNKPIDTYVGWLSEKRMEKKLHLGQTDA</sequence>
<reference evidence="2 3" key="1">
    <citation type="submission" date="2021-03" db="EMBL/GenBank/DDBJ databases">
        <title>Genomic Encyclopedia of Type Strains, Phase IV (KMG-IV): sequencing the most valuable type-strain genomes for metagenomic binning, comparative biology and taxonomic classification.</title>
        <authorList>
            <person name="Goeker M."/>
        </authorList>
    </citation>
    <scope>NUCLEOTIDE SEQUENCE [LARGE SCALE GENOMIC DNA]</scope>
    <source>
        <strain evidence="2 3">DSM 23491</strain>
    </source>
</reference>
<accession>A0ABS4H610</accession>
<keyword evidence="1" id="KW-0812">Transmembrane</keyword>
<dbReference type="InterPro" id="IPR007404">
    <property type="entry name" value="YdjM-like"/>
</dbReference>
<name>A0ABS4H610_9BACL</name>
<comment type="caution">
    <text evidence="2">The sequence shown here is derived from an EMBL/GenBank/DDBJ whole genome shotgun (WGS) entry which is preliminary data.</text>
</comment>
<keyword evidence="1" id="KW-1133">Transmembrane helix</keyword>
<keyword evidence="1" id="KW-0472">Membrane</keyword>
<feature type="transmembrane region" description="Helical" evidence="1">
    <location>
        <begin position="69"/>
        <end position="87"/>
    </location>
</feature>
<dbReference type="EMBL" id="JAGGKP010000008">
    <property type="protein sequence ID" value="MBP1937951.1"/>
    <property type="molecule type" value="Genomic_DNA"/>
</dbReference>
<evidence type="ECO:0000313" key="3">
    <source>
        <dbReference type="Proteomes" id="UP001519273"/>
    </source>
</evidence>
<evidence type="ECO:0000313" key="2">
    <source>
        <dbReference type="EMBL" id="MBP1937951.1"/>
    </source>
</evidence>
<protein>
    <submittedName>
        <fullName evidence="2">Inner membrane protein</fullName>
    </submittedName>
</protein>
<organism evidence="2 3">
    <name type="scientific">Paenibacillus sediminis</name>
    <dbReference type="NCBI Taxonomy" id="664909"/>
    <lineage>
        <taxon>Bacteria</taxon>
        <taxon>Bacillati</taxon>
        <taxon>Bacillota</taxon>
        <taxon>Bacilli</taxon>
        <taxon>Bacillales</taxon>
        <taxon>Paenibacillaceae</taxon>
        <taxon>Paenibacillus</taxon>
    </lineage>
</organism>
<keyword evidence="3" id="KW-1185">Reference proteome</keyword>
<dbReference type="Proteomes" id="UP001519273">
    <property type="component" value="Unassembled WGS sequence"/>
</dbReference>
<dbReference type="RefSeq" id="WP_209851525.1">
    <property type="nucleotide sequence ID" value="NZ_CBCRVE010000009.1"/>
</dbReference>
<evidence type="ECO:0000256" key="1">
    <source>
        <dbReference type="SAM" id="Phobius"/>
    </source>
</evidence>
<dbReference type="InterPro" id="IPR053170">
    <property type="entry name" value="Transcription_regulator"/>
</dbReference>
<feature type="transmembrane region" description="Helical" evidence="1">
    <location>
        <begin position="93"/>
        <end position="112"/>
    </location>
</feature>
<gene>
    <name evidence="2" type="ORF">J2Z20_002868</name>
</gene>
<dbReference type="PANTHER" id="PTHR40031:SF1">
    <property type="entry name" value="MEMBRANE-BOUND METAL-DEPENDENT HYDROLASE"/>
    <property type="match status" value="1"/>
</dbReference>
<feature type="transmembrane region" description="Helical" evidence="1">
    <location>
        <begin position="132"/>
        <end position="153"/>
    </location>
</feature>